<keyword evidence="1" id="KW-0812">Transmembrane</keyword>
<evidence type="ECO:0000313" key="3">
    <source>
        <dbReference type="Proteomes" id="UP000628854"/>
    </source>
</evidence>
<evidence type="ECO:0000313" key="2">
    <source>
        <dbReference type="EMBL" id="GGB76640.1"/>
    </source>
</evidence>
<name>A0ABQ1JX16_9PROT</name>
<gene>
    <name evidence="2" type="ORF">GCM10011503_26790</name>
</gene>
<evidence type="ECO:0000256" key="1">
    <source>
        <dbReference type="SAM" id="Phobius"/>
    </source>
</evidence>
<keyword evidence="1" id="KW-1133">Transmembrane helix</keyword>
<keyword evidence="1" id="KW-0472">Membrane</keyword>
<accession>A0ABQ1JX16</accession>
<dbReference type="EMBL" id="BMKF01000002">
    <property type="protein sequence ID" value="GGB76640.1"/>
    <property type="molecule type" value="Genomic_DNA"/>
</dbReference>
<proteinExistence type="predicted"/>
<comment type="caution">
    <text evidence="2">The sequence shown here is derived from an EMBL/GenBank/DDBJ whole genome shotgun (WGS) entry which is preliminary data.</text>
</comment>
<evidence type="ECO:0008006" key="4">
    <source>
        <dbReference type="Google" id="ProtNLM"/>
    </source>
</evidence>
<dbReference type="RefSeq" id="WP_084391248.1">
    <property type="nucleotide sequence ID" value="NZ_BMKF01000002.1"/>
</dbReference>
<protein>
    <recommendedName>
        <fullName evidence="4">PepSY domain-containing protein</fullName>
    </recommendedName>
</protein>
<organism evidence="2 3">
    <name type="scientific">Henriciella pelagia</name>
    <dbReference type="NCBI Taxonomy" id="1977912"/>
    <lineage>
        <taxon>Bacteria</taxon>
        <taxon>Pseudomonadati</taxon>
        <taxon>Pseudomonadota</taxon>
        <taxon>Alphaproteobacteria</taxon>
        <taxon>Hyphomonadales</taxon>
        <taxon>Hyphomonadaceae</taxon>
        <taxon>Henriciella</taxon>
    </lineage>
</organism>
<feature type="transmembrane region" description="Helical" evidence="1">
    <location>
        <begin position="197"/>
        <end position="218"/>
    </location>
</feature>
<keyword evidence="3" id="KW-1185">Reference proteome</keyword>
<dbReference type="Proteomes" id="UP000628854">
    <property type="component" value="Unassembled WGS sequence"/>
</dbReference>
<reference evidence="3" key="1">
    <citation type="journal article" date="2019" name="Int. J. Syst. Evol. Microbiol.">
        <title>The Global Catalogue of Microorganisms (GCM) 10K type strain sequencing project: providing services to taxonomists for standard genome sequencing and annotation.</title>
        <authorList>
            <consortium name="The Broad Institute Genomics Platform"/>
            <consortium name="The Broad Institute Genome Sequencing Center for Infectious Disease"/>
            <person name="Wu L."/>
            <person name="Ma J."/>
        </authorList>
    </citation>
    <scope>NUCLEOTIDE SEQUENCE [LARGE SCALE GENOMIC DNA]</scope>
    <source>
        <strain evidence="3">CGMCC 1.15928</strain>
    </source>
</reference>
<sequence>MSINARRVARVHKLLGLVVGFQLLFWTVSGLFFTLFPIEQIRGEHLRKPAPMVDIASLETLAPPQVTGDAKAVQLRQVLGRPVWEVSGDGWTALYEASTGEQLSPLGETAVRRIAEEAWAGRGYATTVERIDHPPREAFTGKPLWRVEFEGLDSAVFWVDAEAAKITAVRTTKWRIFDVLWRFHIMDITGEDRFDSWWLKVFAFLGLTSVLFGFALLIQRASKGRLLK</sequence>